<evidence type="ECO:0000313" key="2">
    <source>
        <dbReference type="EMBL" id="OWF32216.1"/>
    </source>
</evidence>
<dbReference type="Proteomes" id="UP000196649">
    <property type="component" value="Unassembled WGS sequence"/>
</dbReference>
<name>A0A210P6V4_9LACO</name>
<sequence length="177" mass="20736">MSLEKANLGIQIVSTIATSAGVLISLYYSITKSRTKYSFFCKLTNQKNRVLSQDDYRKIEFGVTSANEFNIGIQQVGIEFISNPFKFKKPIYIDSKSFDENSGEISKTREIYSRKANAYFGLKEFNDRWGKKMFVRPYIIDMSGRVKKMNWFKMLKHRFRVEDFAYKGIPNSYFKLL</sequence>
<dbReference type="EMBL" id="MXAL01000011">
    <property type="protein sequence ID" value="OWF32216.1"/>
    <property type="molecule type" value="Genomic_DNA"/>
</dbReference>
<accession>A0A210P6V4</accession>
<keyword evidence="1" id="KW-1133">Transmembrane helix</keyword>
<feature type="transmembrane region" description="Helical" evidence="1">
    <location>
        <begin position="6"/>
        <end position="28"/>
    </location>
</feature>
<proteinExistence type="predicted"/>
<organism evidence="2 3">
    <name type="scientific">Companilactobacillus kimchii</name>
    <dbReference type="NCBI Taxonomy" id="2801452"/>
    <lineage>
        <taxon>Bacteria</taxon>
        <taxon>Bacillati</taxon>
        <taxon>Bacillota</taxon>
        <taxon>Bacilli</taxon>
        <taxon>Lactobacillales</taxon>
        <taxon>Lactobacillaceae</taxon>
        <taxon>Companilactobacillus</taxon>
    </lineage>
</organism>
<dbReference type="RefSeq" id="WP_054643285.1">
    <property type="nucleotide sequence ID" value="NZ_LNUB01000010.1"/>
</dbReference>
<protein>
    <submittedName>
        <fullName evidence="2">Uncharacterized protein</fullName>
    </submittedName>
</protein>
<dbReference type="AlphaFoldDB" id="A0A210P6V4"/>
<evidence type="ECO:0000313" key="3">
    <source>
        <dbReference type="Proteomes" id="UP000196649"/>
    </source>
</evidence>
<reference evidence="2 3" key="1">
    <citation type="submission" date="2017-03" db="EMBL/GenBank/DDBJ databases">
        <title>Genome sequence of Lactobacillus kimchii KACC 12383.</title>
        <authorList>
            <person name="Chun J."/>
        </authorList>
    </citation>
    <scope>NUCLEOTIDE SEQUENCE [LARGE SCALE GENOMIC DNA]</scope>
    <source>
        <strain evidence="2 3">KACC 12383</strain>
    </source>
</reference>
<gene>
    <name evidence="2" type="ORF">LKACC12383_02241</name>
</gene>
<keyword evidence="1" id="KW-0812">Transmembrane</keyword>
<comment type="caution">
    <text evidence="2">The sequence shown here is derived from an EMBL/GenBank/DDBJ whole genome shotgun (WGS) entry which is preliminary data.</text>
</comment>
<evidence type="ECO:0000256" key="1">
    <source>
        <dbReference type="SAM" id="Phobius"/>
    </source>
</evidence>
<keyword evidence="1" id="KW-0472">Membrane</keyword>